<evidence type="ECO:0000256" key="4">
    <source>
        <dbReference type="ARBA" id="ARBA00023136"/>
    </source>
</evidence>
<dbReference type="GO" id="GO:0000139">
    <property type="term" value="C:Golgi membrane"/>
    <property type="evidence" value="ECO:0007669"/>
    <property type="project" value="InterPro"/>
</dbReference>
<evidence type="ECO:0000256" key="3">
    <source>
        <dbReference type="ARBA" id="ARBA00022989"/>
    </source>
</evidence>
<evidence type="ECO:0000313" key="7">
    <source>
        <dbReference type="EMBL" id="CAD8940998.1"/>
    </source>
</evidence>
<dbReference type="AlphaFoldDB" id="A0A7S1D9C7"/>
<dbReference type="InterPro" id="IPR007271">
    <property type="entry name" value="Nuc_sug_transpt"/>
</dbReference>
<evidence type="ECO:0000256" key="2">
    <source>
        <dbReference type="ARBA" id="ARBA00022692"/>
    </source>
</evidence>
<keyword evidence="2 6" id="KW-0812">Transmembrane</keyword>
<keyword evidence="4 6" id="KW-0472">Membrane</keyword>
<protein>
    <recommendedName>
        <fullName evidence="8">UDP-galactose transporter</fullName>
    </recommendedName>
</protein>
<organism evidence="7">
    <name type="scientific">Cyclophora tenuis</name>
    <name type="common">Marine diatom</name>
    <dbReference type="NCBI Taxonomy" id="216820"/>
    <lineage>
        <taxon>Eukaryota</taxon>
        <taxon>Sar</taxon>
        <taxon>Stramenopiles</taxon>
        <taxon>Ochrophyta</taxon>
        <taxon>Bacillariophyta</taxon>
        <taxon>Fragilariophyceae</taxon>
        <taxon>Fragilariophycidae</taxon>
        <taxon>Cyclophorales</taxon>
        <taxon>Cyclophoraceae</taxon>
        <taxon>Cyclophora</taxon>
    </lineage>
</organism>
<dbReference type="PIRSF" id="PIRSF005799">
    <property type="entry name" value="UDP-gal_transpt"/>
    <property type="match status" value="1"/>
</dbReference>
<reference evidence="7" key="1">
    <citation type="submission" date="2021-01" db="EMBL/GenBank/DDBJ databases">
        <authorList>
            <person name="Corre E."/>
            <person name="Pelletier E."/>
            <person name="Niang G."/>
            <person name="Scheremetjew M."/>
            <person name="Finn R."/>
            <person name="Kale V."/>
            <person name="Holt S."/>
            <person name="Cochrane G."/>
            <person name="Meng A."/>
            <person name="Brown T."/>
            <person name="Cohen L."/>
        </authorList>
    </citation>
    <scope>NUCLEOTIDE SEQUENCE</scope>
    <source>
        <strain evidence="7">ECT3854</strain>
    </source>
</reference>
<feature type="transmembrane region" description="Helical" evidence="6">
    <location>
        <begin position="337"/>
        <end position="354"/>
    </location>
</feature>
<dbReference type="GO" id="GO:0015165">
    <property type="term" value="F:pyrimidine nucleotide-sugar transmembrane transporter activity"/>
    <property type="evidence" value="ECO:0007669"/>
    <property type="project" value="InterPro"/>
</dbReference>
<feature type="transmembrane region" description="Helical" evidence="6">
    <location>
        <begin position="40"/>
        <end position="60"/>
    </location>
</feature>
<feature type="region of interest" description="Disordered" evidence="5">
    <location>
        <begin position="1"/>
        <end position="26"/>
    </location>
</feature>
<feature type="transmembrane region" description="Helical" evidence="6">
    <location>
        <begin position="121"/>
        <end position="145"/>
    </location>
</feature>
<gene>
    <name evidence="7" type="ORF">CTEN0397_LOCUS12064</name>
</gene>
<dbReference type="SUPFAM" id="SSF103481">
    <property type="entry name" value="Multidrug resistance efflux transporter EmrE"/>
    <property type="match status" value="2"/>
</dbReference>
<evidence type="ECO:0000256" key="6">
    <source>
        <dbReference type="SAM" id="Phobius"/>
    </source>
</evidence>
<name>A0A7S1D9C7_CYCTE</name>
<dbReference type="Pfam" id="PF04142">
    <property type="entry name" value="Nuc_sug_transp"/>
    <property type="match status" value="1"/>
</dbReference>
<sequence>MSDKADAEATTPPAAPKAPTNETMASNDKKSFFSQGGFRFLLLCFMVAQNSSTVLVSRYLRSAFPKEDQFNVNHLVCVTEIAKLLLSCLLEFHATNGGLVKSIKENILDAPMDALKISVPALLYLIQNTLLYVAISNLAAPLFQVTYQGKLVTTAIVSVMMLNRKYAVKQWICLVALSLGVAVVVLAEKKDDDSSSSANTAEQSLVLGLTCVTISCVCSALAGVYFEKVLKKKVTDTSGATKAPVSMWMRNVQLAFFSIVIAVAQGLGQGGDGEPKPYLHGFSFWAWILVGLQAGGGLLVAAVIKYADNVLKGLATGVSVVVATSFSMVFFDTPLTGQFAMGAVMILISVYFFSNDLPAACVKKSAPTKVEDSEMKTILPK</sequence>
<dbReference type="EMBL" id="HBFW01018825">
    <property type="protein sequence ID" value="CAD8940998.1"/>
    <property type="molecule type" value="Transcribed_RNA"/>
</dbReference>
<evidence type="ECO:0000256" key="5">
    <source>
        <dbReference type="SAM" id="MobiDB-lite"/>
    </source>
</evidence>
<keyword evidence="3 6" id="KW-1133">Transmembrane helix</keyword>
<evidence type="ECO:0000256" key="1">
    <source>
        <dbReference type="ARBA" id="ARBA00004141"/>
    </source>
</evidence>
<feature type="compositionally biased region" description="Low complexity" evidence="5">
    <location>
        <begin position="8"/>
        <end position="23"/>
    </location>
</feature>
<evidence type="ECO:0008006" key="8">
    <source>
        <dbReference type="Google" id="ProtNLM"/>
    </source>
</evidence>
<dbReference type="InterPro" id="IPR037185">
    <property type="entry name" value="EmrE-like"/>
</dbReference>
<feature type="transmembrane region" description="Helical" evidence="6">
    <location>
        <begin position="206"/>
        <end position="226"/>
    </location>
</feature>
<feature type="transmembrane region" description="Helical" evidence="6">
    <location>
        <begin position="166"/>
        <end position="186"/>
    </location>
</feature>
<accession>A0A7S1D9C7</accession>
<feature type="transmembrane region" description="Helical" evidence="6">
    <location>
        <begin position="284"/>
        <end position="304"/>
    </location>
</feature>
<proteinExistence type="predicted"/>
<feature type="transmembrane region" description="Helical" evidence="6">
    <location>
        <begin position="247"/>
        <end position="264"/>
    </location>
</feature>
<comment type="subcellular location">
    <subcellularLocation>
        <location evidence="1">Membrane</location>
        <topology evidence="1">Multi-pass membrane protein</topology>
    </subcellularLocation>
</comment>
<dbReference type="NCBIfam" id="TIGR00803">
    <property type="entry name" value="nst"/>
    <property type="match status" value="1"/>
</dbReference>
<dbReference type="PANTHER" id="PTHR10231">
    <property type="entry name" value="NUCLEOTIDE-SUGAR TRANSMEMBRANE TRANSPORTER"/>
    <property type="match status" value="1"/>
</dbReference>
<feature type="transmembrane region" description="Helical" evidence="6">
    <location>
        <begin position="311"/>
        <end position="331"/>
    </location>
</feature>